<keyword evidence="2" id="KW-1185">Reference proteome</keyword>
<reference evidence="1 2" key="1">
    <citation type="submission" date="2016-03" db="EMBL/GenBank/DDBJ databases">
        <title>Whole genome sequencing of Grifola frondosa 9006-11.</title>
        <authorList>
            <person name="Min B."/>
            <person name="Park H."/>
            <person name="Kim J.-G."/>
            <person name="Cho H."/>
            <person name="Oh Y.-L."/>
            <person name="Kong W.-S."/>
            <person name="Choi I.-G."/>
        </authorList>
    </citation>
    <scope>NUCLEOTIDE SEQUENCE [LARGE SCALE GENOMIC DNA]</scope>
    <source>
        <strain evidence="1 2">9006-11</strain>
    </source>
</reference>
<dbReference type="EMBL" id="LUGG01000009">
    <property type="protein sequence ID" value="OBZ72672.1"/>
    <property type="molecule type" value="Genomic_DNA"/>
</dbReference>
<gene>
    <name evidence="1" type="ORF">A0H81_07492</name>
</gene>
<protein>
    <submittedName>
        <fullName evidence="1">Uncharacterized protein</fullName>
    </submittedName>
</protein>
<evidence type="ECO:0000313" key="1">
    <source>
        <dbReference type="EMBL" id="OBZ72672.1"/>
    </source>
</evidence>
<accession>A0A1C7M758</accession>
<dbReference type="Proteomes" id="UP000092993">
    <property type="component" value="Unassembled WGS sequence"/>
</dbReference>
<evidence type="ECO:0000313" key="2">
    <source>
        <dbReference type="Proteomes" id="UP000092993"/>
    </source>
</evidence>
<sequence length="94" mass="11050">MPVLDISQGAQSNQIEPDLCDYRKLNRFTVPLFVVTSSSAQERTRICYRQYELWPSVHPKSIRTRLEIRKGKAIMRILVEYKFAMIRPIHITIS</sequence>
<name>A0A1C7M758_GRIFR</name>
<proteinExistence type="predicted"/>
<organism evidence="1 2">
    <name type="scientific">Grifola frondosa</name>
    <name type="common">Maitake</name>
    <name type="synonym">Polyporus frondosus</name>
    <dbReference type="NCBI Taxonomy" id="5627"/>
    <lineage>
        <taxon>Eukaryota</taxon>
        <taxon>Fungi</taxon>
        <taxon>Dikarya</taxon>
        <taxon>Basidiomycota</taxon>
        <taxon>Agaricomycotina</taxon>
        <taxon>Agaricomycetes</taxon>
        <taxon>Polyporales</taxon>
        <taxon>Grifolaceae</taxon>
        <taxon>Grifola</taxon>
    </lineage>
</organism>
<comment type="caution">
    <text evidence="1">The sequence shown here is derived from an EMBL/GenBank/DDBJ whole genome shotgun (WGS) entry which is preliminary data.</text>
</comment>
<dbReference type="AlphaFoldDB" id="A0A1C7M758"/>